<protein>
    <submittedName>
        <fullName evidence="2">Uncharacterized protein conserved in bacteria</fullName>
    </submittedName>
</protein>
<dbReference type="Proteomes" id="UP000216867">
    <property type="component" value="Unassembled WGS sequence"/>
</dbReference>
<dbReference type="InterPro" id="IPR011051">
    <property type="entry name" value="RmlC_Cupin_sf"/>
</dbReference>
<dbReference type="EMBL" id="CAACXN010000020">
    <property type="protein sequence ID" value="VEW15106.1"/>
    <property type="molecule type" value="Genomic_DNA"/>
</dbReference>
<evidence type="ECO:0000313" key="1">
    <source>
        <dbReference type="EMBL" id="PAK95563.1"/>
    </source>
</evidence>
<dbReference type="InterPro" id="IPR010282">
    <property type="entry name" value="Uncharacterised_HutD/Ves"/>
</dbReference>
<accession>A0A269ZCP2</accession>
<evidence type="ECO:0000313" key="2">
    <source>
        <dbReference type="EMBL" id="VEW15106.1"/>
    </source>
</evidence>
<dbReference type="Pfam" id="PF05962">
    <property type="entry name" value="HutD"/>
    <property type="match status" value="1"/>
</dbReference>
<proteinExistence type="predicted"/>
<organism evidence="1 3">
    <name type="scientific">Brevibacterium casei</name>
    <dbReference type="NCBI Taxonomy" id="33889"/>
    <lineage>
        <taxon>Bacteria</taxon>
        <taxon>Bacillati</taxon>
        <taxon>Actinomycetota</taxon>
        <taxon>Actinomycetes</taxon>
        <taxon>Micrococcales</taxon>
        <taxon>Brevibacteriaceae</taxon>
        <taxon>Brevibacterium</taxon>
    </lineage>
</organism>
<dbReference type="PANTHER" id="PTHR37943">
    <property type="entry name" value="PROTEIN VES"/>
    <property type="match status" value="1"/>
</dbReference>
<dbReference type="Proteomes" id="UP000386281">
    <property type="component" value="Unassembled WGS sequence"/>
</dbReference>
<dbReference type="InterPro" id="IPR014710">
    <property type="entry name" value="RmlC-like_jellyroll"/>
</dbReference>
<dbReference type="EMBL" id="NCWY01000007">
    <property type="protein sequence ID" value="PAK95563.1"/>
    <property type="molecule type" value="Genomic_DNA"/>
</dbReference>
<dbReference type="PANTHER" id="PTHR37943:SF1">
    <property type="entry name" value="PROTEIN VES"/>
    <property type="match status" value="1"/>
</dbReference>
<dbReference type="SUPFAM" id="SSF51182">
    <property type="entry name" value="RmlC-like cupins"/>
    <property type="match status" value="1"/>
</dbReference>
<evidence type="ECO:0000313" key="3">
    <source>
        <dbReference type="Proteomes" id="UP000216867"/>
    </source>
</evidence>
<name>A0A269ZCP2_9MICO</name>
<reference evidence="1 3" key="1">
    <citation type="submission" date="2017-04" db="EMBL/GenBank/DDBJ databases">
        <title>Kefir bacterial isolates.</title>
        <authorList>
            <person name="Kim Y."/>
            <person name="Blasche S."/>
            <person name="Patil K.R."/>
        </authorList>
    </citation>
    <scope>NUCLEOTIDE SEQUENCE [LARGE SCALE GENOMIC DNA]</scope>
    <source>
        <strain evidence="1 3">OG2</strain>
    </source>
</reference>
<evidence type="ECO:0000313" key="4">
    <source>
        <dbReference type="Proteomes" id="UP000386281"/>
    </source>
</evidence>
<sequence length="169" mass="18567">MASMDLIASFDDIAPRPWANGAGETTELVSLDESARLTPDRRRWRLSIARLDRPGPFSSLPGLDRIFCPTAEVVLSIDGTLHRAGPGRPLRFSGDADVALTELRESCFAINLMTEREGDHPALTMLPAPAERPRFVLTLEPVEGWGRFTLLELDGSEELPGRLGVIEMS</sequence>
<dbReference type="AlphaFoldDB" id="A0A269ZCP2"/>
<gene>
    <name evidence="1" type="ORF">B8X04_09855</name>
    <name evidence="2" type="ORF">NCTC12391_03261</name>
</gene>
<reference evidence="2 4" key="2">
    <citation type="submission" date="2019-02" db="EMBL/GenBank/DDBJ databases">
        <authorList>
            <consortium name="Pathogen Informatics"/>
        </authorList>
    </citation>
    <scope>NUCLEOTIDE SEQUENCE [LARGE SCALE GENOMIC DNA]</scope>
    <source>
        <strain evidence="2 4">3012STDY7078520</strain>
    </source>
</reference>
<dbReference type="Gene3D" id="2.60.120.10">
    <property type="entry name" value="Jelly Rolls"/>
    <property type="match status" value="1"/>
</dbReference>